<evidence type="ECO:0000256" key="2">
    <source>
        <dbReference type="PIRNR" id="PIRNR006276"/>
    </source>
</evidence>
<dbReference type="CDD" id="cd00293">
    <property type="entry name" value="USP-like"/>
    <property type="match status" value="1"/>
</dbReference>
<reference evidence="3 4" key="1">
    <citation type="submission" date="2020-07" db="EMBL/GenBank/DDBJ databases">
        <title>Genomic characterization of Flavobacterium psychrophilum strains.</title>
        <authorList>
            <person name="Castillo D."/>
            <person name="Jorgensen J."/>
            <person name="Middelboe M."/>
        </authorList>
    </citation>
    <scope>NUCLEOTIDE SEQUENCE [LARGE SCALE GENOMIC DNA]</scope>
    <source>
        <strain evidence="3 4">FPS-R7</strain>
    </source>
</reference>
<dbReference type="OMA" id="LETANMQ"/>
<dbReference type="PANTHER" id="PTHR46268">
    <property type="entry name" value="STRESS RESPONSE PROTEIN NHAX"/>
    <property type="match status" value="1"/>
</dbReference>
<dbReference type="PRINTS" id="PR01438">
    <property type="entry name" value="UNVRSLSTRESS"/>
</dbReference>
<evidence type="ECO:0000313" key="4">
    <source>
        <dbReference type="Proteomes" id="UP000596329"/>
    </source>
</evidence>
<sequence>MKDIKMNKVLIALDYNPTAQKIAEVGFSLAKSMNAEIILLHVLSAPVNYTTVYNPIMGFDGFVNLDIVEIDNEFLKKMALEFLENVKKHLEDTTISTIVKEGDYSEAILETANMQRADIIIVGNHNKKWLEKVLLGSTTQKILHDTNIPVLIVPTNKDL</sequence>
<evidence type="ECO:0000313" key="3">
    <source>
        <dbReference type="EMBL" id="QRE02896.1"/>
    </source>
</evidence>
<dbReference type="InterPro" id="IPR014729">
    <property type="entry name" value="Rossmann-like_a/b/a_fold"/>
</dbReference>
<name>A0A076NSY7_FLAPS</name>
<comment type="subcellular location">
    <subcellularLocation>
        <location evidence="2">Cytoplasm</location>
    </subcellularLocation>
</comment>
<dbReference type="AlphaFoldDB" id="A0A076NSY7"/>
<dbReference type="Gene3D" id="3.40.50.620">
    <property type="entry name" value="HUPs"/>
    <property type="match status" value="1"/>
</dbReference>
<comment type="similarity">
    <text evidence="1 2">Belongs to the universal stress protein A family.</text>
</comment>
<protein>
    <recommendedName>
        <fullName evidence="2">Universal stress protein</fullName>
    </recommendedName>
</protein>
<dbReference type="Proteomes" id="UP000596329">
    <property type="component" value="Chromosome"/>
</dbReference>
<dbReference type="PANTHER" id="PTHR46268:SF6">
    <property type="entry name" value="UNIVERSAL STRESS PROTEIN UP12"/>
    <property type="match status" value="1"/>
</dbReference>
<proteinExistence type="inferred from homology"/>
<dbReference type="EMBL" id="CP059075">
    <property type="protein sequence ID" value="QRE02896.1"/>
    <property type="molecule type" value="Genomic_DNA"/>
</dbReference>
<gene>
    <name evidence="3" type="ORF">H0H26_08225</name>
</gene>
<dbReference type="GO" id="GO:0005737">
    <property type="term" value="C:cytoplasm"/>
    <property type="evidence" value="ECO:0007669"/>
    <property type="project" value="UniProtKB-SubCell"/>
</dbReference>
<evidence type="ECO:0000256" key="1">
    <source>
        <dbReference type="ARBA" id="ARBA00008791"/>
    </source>
</evidence>
<dbReference type="Pfam" id="PF00582">
    <property type="entry name" value="Usp"/>
    <property type="match status" value="1"/>
</dbReference>
<organism evidence="3 4">
    <name type="scientific">Flavobacterium psychrophilum</name>
    <dbReference type="NCBI Taxonomy" id="96345"/>
    <lineage>
        <taxon>Bacteria</taxon>
        <taxon>Pseudomonadati</taxon>
        <taxon>Bacteroidota</taxon>
        <taxon>Flavobacteriia</taxon>
        <taxon>Flavobacteriales</taxon>
        <taxon>Flavobacteriaceae</taxon>
        <taxon>Flavobacterium</taxon>
    </lineage>
</organism>
<accession>A0A076NSY7</accession>
<dbReference type="SUPFAM" id="SSF52402">
    <property type="entry name" value="Adenine nucleotide alpha hydrolases-like"/>
    <property type="match status" value="1"/>
</dbReference>
<dbReference type="RefSeq" id="WP_011963082.1">
    <property type="nucleotide sequence ID" value="NZ_CBCRUG010000004.1"/>
</dbReference>
<dbReference type="InterPro" id="IPR006015">
    <property type="entry name" value="Universal_stress_UspA"/>
</dbReference>
<dbReference type="InterPro" id="IPR006016">
    <property type="entry name" value="UspA"/>
</dbReference>
<dbReference type="KEGG" id="fpc:FPSM_01334"/>
<dbReference type="PIRSF" id="PIRSF006276">
    <property type="entry name" value="UspA"/>
    <property type="match status" value="1"/>
</dbReference>
<keyword evidence="2" id="KW-0963">Cytoplasm</keyword>